<protein>
    <submittedName>
        <fullName evidence="3">Uncharacterized protein</fullName>
    </submittedName>
</protein>
<comment type="caution">
    <text evidence="3">The sequence shown here is derived from an EMBL/GenBank/DDBJ whole genome shotgun (WGS) entry which is preliminary data.</text>
</comment>
<feature type="transmembrane region" description="Helical" evidence="2">
    <location>
        <begin position="105"/>
        <end position="130"/>
    </location>
</feature>
<feature type="transmembrane region" description="Helical" evidence="2">
    <location>
        <begin position="20"/>
        <end position="39"/>
    </location>
</feature>
<organism evidence="3 4">
    <name type="scientific">Natrinema ejinorense</name>
    <dbReference type="NCBI Taxonomy" id="373386"/>
    <lineage>
        <taxon>Archaea</taxon>
        <taxon>Methanobacteriati</taxon>
        <taxon>Methanobacteriota</taxon>
        <taxon>Stenosarchaea group</taxon>
        <taxon>Halobacteria</taxon>
        <taxon>Halobacteriales</taxon>
        <taxon>Natrialbaceae</taxon>
        <taxon>Natrinema</taxon>
    </lineage>
</organism>
<name>A0A2A5QQ06_9EURY</name>
<proteinExistence type="predicted"/>
<dbReference type="Proteomes" id="UP000219689">
    <property type="component" value="Unassembled WGS sequence"/>
</dbReference>
<keyword evidence="2" id="KW-1133">Transmembrane helix</keyword>
<dbReference type="OrthoDB" id="253248at2157"/>
<evidence type="ECO:0000313" key="4">
    <source>
        <dbReference type="Proteomes" id="UP000219689"/>
    </source>
</evidence>
<accession>A0A2A5QQ06</accession>
<dbReference type="RefSeq" id="WP_097381963.1">
    <property type="nucleotide sequence ID" value="NZ_NXNI01000002.1"/>
</dbReference>
<sequence length="171" mass="17644">MTGGGFVRPILSDRRAMVSGAAAGIGVFLLVGLVTGLVPNPLYVRMVPRTPVDYLFLTLTALLAGVYTAQRLTTEGIGDDPSTDPAAAEDGDGSETDGTIAEDRLAIGGLVGGFLAVGCPICNVALLALFSSSALMTYFDPLRPLLGALSVTLLSGLIYVRHSRSCPTCTP</sequence>
<reference evidence="3 4" key="1">
    <citation type="submission" date="2017-09" db="EMBL/GenBank/DDBJ databases">
        <title>Genome sequences of Natrinema ejinorence JCM 13890T.</title>
        <authorList>
            <person name="Roh S.W."/>
            <person name="Kim Y.B."/>
            <person name="Kim J.Y."/>
        </authorList>
    </citation>
    <scope>NUCLEOTIDE SEQUENCE [LARGE SCALE GENOMIC DNA]</scope>
    <source>
        <strain evidence="3 4">JCM 13890</strain>
    </source>
</reference>
<evidence type="ECO:0000313" key="3">
    <source>
        <dbReference type="EMBL" id="PCR88946.1"/>
    </source>
</evidence>
<dbReference type="AlphaFoldDB" id="A0A2A5QQ06"/>
<keyword evidence="2" id="KW-0472">Membrane</keyword>
<keyword evidence="4" id="KW-1185">Reference proteome</keyword>
<feature type="compositionally biased region" description="Acidic residues" evidence="1">
    <location>
        <begin position="77"/>
        <end position="95"/>
    </location>
</feature>
<dbReference type="EMBL" id="NXNI01000002">
    <property type="protein sequence ID" value="PCR88946.1"/>
    <property type="molecule type" value="Genomic_DNA"/>
</dbReference>
<feature type="transmembrane region" description="Helical" evidence="2">
    <location>
        <begin position="142"/>
        <end position="160"/>
    </location>
</feature>
<keyword evidence="2" id="KW-0812">Transmembrane</keyword>
<evidence type="ECO:0000256" key="1">
    <source>
        <dbReference type="SAM" id="MobiDB-lite"/>
    </source>
</evidence>
<evidence type="ECO:0000256" key="2">
    <source>
        <dbReference type="SAM" id="Phobius"/>
    </source>
</evidence>
<feature type="region of interest" description="Disordered" evidence="1">
    <location>
        <begin position="75"/>
        <end position="95"/>
    </location>
</feature>
<gene>
    <name evidence="3" type="ORF">CP557_20960</name>
</gene>